<proteinExistence type="predicted"/>
<gene>
    <name evidence="2" type="ORF">LCGC14_1608450</name>
</gene>
<dbReference type="Pfam" id="PF10686">
    <property type="entry name" value="YAcAr"/>
    <property type="match status" value="1"/>
</dbReference>
<feature type="non-terminal residue" evidence="2">
    <location>
        <position position="1"/>
    </location>
</feature>
<organism evidence="2">
    <name type="scientific">marine sediment metagenome</name>
    <dbReference type="NCBI Taxonomy" id="412755"/>
    <lineage>
        <taxon>unclassified sequences</taxon>
        <taxon>metagenomes</taxon>
        <taxon>ecological metagenomes</taxon>
    </lineage>
</organism>
<feature type="domain" description="YspA cpYpsA-related SLOG" evidence="1">
    <location>
        <begin position="4"/>
        <end position="53"/>
    </location>
</feature>
<reference evidence="2" key="1">
    <citation type="journal article" date="2015" name="Nature">
        <title>Complex archaea that bridge the gap between prokaryotes and eukaryotes.</title>
        <authorList>
            <person name="Spang A."/>
            <person name="Saw J.H."/>
            <person name="Jorgensen S.L."/>
            <person name="Zaremba-Niedzwiedzka K."/>
            <person name="Martijn J."/>
            <person name="Lind A.E."/>
            <person name="van Eijk R."/>
            <person name="Schleper C."/>
            <person name="Guy L."/>
            <person name="Ettema T.J."/>
        </authorList>
    </citation>
    <scope>NUCLEOTIDE SEQUENCE</scope>
</reference>
<dbReference type="AlphaFoldDB" id="A0A0F9L998"/>
<protein>
    <recommendedName>
        <fullName evidence="1">YspA cpYpsA-related SLOG domain-containing protein</fullName>
    </recommendedName>
</protein>
<comment type="caution">
    <text evidence="2">The sequence shown here is derived from an EMBL/GenBank/DDBJ whole genome shotgun (WGS) entry which is preliminary data.</text>
</comment>
<evidence type="ECO:0000313" key="2">
    <source>
        <dbReference type="EMBL" id="KKM24095.1"/>
    </source>
</evidence>
<sequence length="105" mass="11587">WLGWAAIERELKRLPAGTTVIHGAARGADTIAAALGVRMGLHVKAVPAEWEQFGRAAGPIRNKWMLQMEPDLVLAFHSDIRQSKGTANMITIARKKGIEVRLFED</sequence>
<accession>A0A0F9L998</accession>
<evidence type="ECO:0000259" key="1">
    <source>
        <dbReference type="Pfam" id="PF10686"/>
    </source>
</evidence>
<dbReference type="InterPro" id="IPR019627">
    <property type="entry name" value="YAcAr"/>
</dbReference>
<name>A0A0F9L998_9ZZZZ</name>
<dbReference type="EMBL" id="LAZR01012993">
    <property type="protein sequence ID" value="KKM24095.1"/>
    <property type="molecule type" value="Genomic_DNA"/>
</dbReference>